<keyword evidence="2" id="KW-1185">Reference proteome</keyword>
<protein>
    <submittedName>
        <fullName evidence="1">Uncharacterized protein</fullName>
    </submittedName>
</protein>
<organism evidence="1 2">
    <name type="scientific">Boeremia exigua</name>
    <dbReference type="NCBI Taxonomy" id="749465"/>
    <lineage>
        <taxon>Eukaryota</taxon>
        <taxon>Fungi</taxon>
        <taxon>Dikarya</taxon>
        <taxon>Ascomycota</taxon>
        <taxon>Pezizomycotina</taxon>
        <taxon>Dothideomycetes</taxon>
        <taxon>Pleosporomycetidae</taxon>
        <taxon>Pleosporales</taxon>
        <taxon>Pleosporineae</taxon>
        <taxon>Didymellaceae</taxon>
        <taxon>Boeremia</taxon>
    </lineage>
</organism>
<comment type="caution">
    <text evidence="1">The sequence shown here is derived from an EMBL/GenBank/DDBJ whole genome shotgun (WGS) entry which is preliminary data.</text>
</comment>
<name>A0ACC2I7N5_9PLEO</name>
<evidence type="ECO:0000313" key="1">
    <source>
        <dbReference type="EMBL" id="KAJ8111181.1"/>
    </source>
</evidence>
<evidence type="ECO:0000313" key="2">
    <source>
        <dbReference type="Proteomes" id="UP001153331"/>
    </source>
</evidence>
<sequence>MPSSTADRQIILVTGANGGIGFDTAALLTSVSPHNHVLVGSRSTEKGEIALKRIQDKNPKGTASLIQLDADDDTSINAAVQHIEQEFGRLDVLVNNAGICQETYDGEWPSRDILRAQFETNVFGPTILSAALLPLLRQSKSPKIINVSSSVGSITHCMNTPDKRHDGGIVRVPGYRMTKSALNMLTAYLYQQLKDDGFKIWSFCPGFVITDIGKDREARKSIPGCESSETSAQGILEILEGQRDSEPLDHGSITILNNDISEIAIHEQRHMTSTWRGSHLANSMAVGAHVLALTSFMLVAQSALAASKTTNSDVRMNHIQVIGTHNSYHREVSLAERAVFEKYVPSPEDYYYSHSTLPNQLEHQAVRSFELDLHSDEKGGLYYPPLIWTLSNLTNSTTPYDGSVLQKPGIKVFHVTDFDPDSVCHTFKDCLKQLKTWSDSNKNHVPIIIDLELKTDAPACAIGGVCPGEATNWTLPRLLSVDAEILSVFPKKQLIRPDDVRQGNLTLEQSVLQKGWPLLRDARGRFMFFFDNDPKPTDPNSPRELYKSGGHESLQNRTVFTNSLEGSSDAAVIKYNEPRGNGTAEIQRLVKKGYIVRTRSDVPLDTVLNKTTEMRDLAFASGAHIVSTDFPTWGMSARWGWDYVAQLKDGRVARCNPVNAPKGCKDSKLE</sequence>
<gene>
    <name evidence="1" type="ORF">OPT61_g6164</name>
</gene>
<accession>A0ACC2I7N5</accession>
<reference evidence="1" key="1">
    <citation type="submission" date="2022-11" db="EMBL/GenBank/DDBJ databases">
        <title>Genome Sequence of Boeremia exigua.</title>
        <authorList>
            <person name="Buettner E."/>
        </authorList>
    </citation>
    <scope>NUCLEOTIDE SEQUENCE</scope>
    <source>
        <strain evidence="1">CU02</strain>
    </source>
</reference>
<dbReference type="EMBL" id="JAPHNI010000429">
    <property type="protein sequence ID" value="KAJ8111181.1"/>
    <property type="molecule type" value="Genomic_DNA"/>
</dbReference>
<proteinExistence type="predicted"/>
<dbReference type="Proteomes" id="UP001153331">
    <property type="component" value="Unassembled WGS sequence"/>
</dbReference>